<evidence type="ECO:0000313" key="5">
    <source>
        <dbReference type="Proteomes" id="UP000623301"/>
    </source>
</evidence>
<dbReference type="InterPro" id="IPR032675">
    <property type="entry name" value="LRR_dom_sf"/>
</dbReference>
<proteinExistence type="predicted"/>
<dbReference type="Gene3D" id="3.80.10.10">
    <property type="entry name" value="Ribonuclease Inhibitor"/>
    <property type="match status" value="1"/>
</dbReference>
<reference evidence="4 5" key="1">
    <citation type="submission" date="2020-12" db="EMBL/GenBank/DDBJ databases">
        <title>Aureibaculum luteum sp. nov. and Aureibaculum flavum sp. nov., novel members of the family Flavobacteriaceae isolated from Antarctic intertidal sediments.</title>
        <authorList>
            <person name="He X."/>
            <person name="Zhang X."/>
        </authorList>
    </citation>
    <scope>NUCLEOTIDE SEQUENCE [LARGE SCALE GENOMIC DNA]</scope>
    <source>
        <strain evidence="4 5">A20</strain>
    </source>
</reference>
<evidence type="ECO:0000313" key="4">
    <source>
        <dbReference type="EMBL" id="MBJ2175885.1"/>
    </source>
</evidence>
<dbReference type="EMBL" id="JAEHFJ010000010">
    <property type="protein sequence ID" value="MBJ2175885.1"/>
    <property type="molecule type" value="Genomic_DNA"/>
</dbReference>
<name>A0ABS0WVC3_9FLAO</name>
<keyword evidence="5" id="KW-1185">Reference proteome</keyword>
<feature type="non-terminal residue" evidence="4">
    <location>
        <position position="293"/>
    </location>
</feature>
<comment type="caution">
    <text evidence="4">The sequence shown here is derived from an EMBL/GenBank/DDBJ whole genome shotgun (WGS) entry which is preliminary data.</text>
</comment>
<dbReference type="PANTHER" id="PTHR47566">
    <property type="match status" value="1"/>
</dbReference>
<feature type="signal peptide" evidence="3">
    <location>
        <begin position="1"/>
        <end position="19"/>
    </location>
</feature>
<dbReference type="InterPro" id="IPR052574">
    <property type="entry name" value="CDIRP"/>
</dbReference>
<protein>
    <submittedName>
        <fullName evidence="4">Chromosome condensation regulator RCC1</fullName>
    </submittedName>
</protein>
<keyword evidence="1" id="KW-0433">Leucine-rich repeat</keyword>
<gene>
    <name evidence="4" type="ORF">JBL43_16645</name>
</gene>
<evidence type="ECO:0000256" key="2">
    <source>
        <dbReference type="ARBA" id="ARBA00022737"/>
    </source>
</evidence>
<accession>A0ABS0WVC3</accession>
<keyword evidence="3" id="KW-0732">Signal</keyword>
<organism evidence="4 5">
    <name type="scientific">Aureibaculum flavum</name>
    <dbReference type="NCBI Taxonomy" id="2795986"/>
    <lineage>
        <taxon>Bacteria</taxon>
        <taxon>Pseudomonadati</taxon>
        <taxon>Bacteroidota</taxon>
        <taxon>Flavobacteriia</taxon>
        <taxon>Flavobacteriales</taxon>
        <taxon>Flavobacteriaceae</taxon>
        <taxon>Aureibaculum</taxon>
    </lineage>
</organism>
<dbReference type="SUPFAM" id="SSF52058">
    <property type="entry name" value="L domain-like"/>
    <property type="match status" value="1"/>
</dbReference>
<dbReference type="PANTHER" id="PTHR47566:SF1">
    <property type="entry name" value="PROTEIN NUD1"/>
    <property type="match status" value="1"/>
</dbReference>
<sequence>MKKFTITFLLLLVTYYGFTQTTYVPDDNFEQALIDLGYDSGPLDDYVPTANINTVLFLSVSSKNISDLTGIEDFVALEELLCFNNQLSNLDISNNLALKELKCYSNNLTNLNVKNNTALTLLHCYYNDITALDVSYNISLEDLRCGNSLLTALDVTNNINLQKLIVANAALTSLNLSNNNLLEWLRCNDNELASLNIKNDNNTIITQFYANNNPNLTCIKVDDVTYSTSNWTNIDTQTSFSVDCIPPQLTYVPDDNFEQALIDLGYDAGPLDDYVPTANINTITDLDIRNKNI</sequence>
<keyword evidence="2" id="KW-0677">Repeat</keyword>
<evidence type="ECO:0000256" key="3">
    <source>
        <dbReference type="SAM" id="SignalP"/>
    </source>
</evidence>
<feature type="chain" id="PRO_5046542550" evidence="3">
    <location>
        <begin position="20"/>
        <end position="293"/>
    </location>
</feature>
<dbReference type="Proteomes" id="UP000623301">
    <property type="component" value="Unassembled WGS sequence"/>
</dbReference>
<evidence type="ECO:0000256" key="1">
    <source>
        <dbReference type="ARBA" id="ARBA00022614"/>
    </source>
</evidence>